<dbReference type="InterPro" id="IPR017871">
    <property type="entry name" value="ABC_transporter-like_CS"/>
</dbReference>
<name>A0A6L6XR67_9ACTN</name>
<dbReference type="InterPro" id="IPR003439">
    <property type="entry name" value="ABC_transporter-like_ATP-bd"/>
</dbReference>
<comment type="caution">
    <text evidence="5">The sequence shown here is derived from an EMBL/GenBank/DDBJ whole genome shotgun (WGS) entry which is preliminary data.</text>
</comment>
<dbReference type="PROSITE" id="PS50893">
    <property type="entry name" value="ABC_TRANSPORTER_2"/>
    <property type="match status" value="1"/>
</dbReference>
<protein>
    <submittedName>
        <fullName evidence="5">ATP-binding cassette domain-containing protein</fullName>
    </submittedName>
</protein>
<reference evidence="5 6" key="1">
    <citation type="submission" date="2019-12" db="EMBL/GenBank/DDBJ databases">
        <authorList>
            <person name="Huq M.A."/>
        </authorList>
    </citation>
    <scope>NUCLEOTIDE SEQUENCE [LARGE SCALE GENOMIC DNA]</scope>
    <source>
        <strain evidence="5 6">MAH-18</strain>
    </source>
</reference>
<dbReference type="Pfam" id="PF00005">
    <property type="entry name" value="ABC_tran"/>
    <property type="match status" value="1"/>
</dbReference>
<accession>A0A6L6XR67</accession>
<dbReference type="FunFam" id="3.40.50.300:FF:000032">
    <property type="entry name" value="Export ABC transporter ATP-binding protein"/>
    <property type="match status" value="1"/>
</dbReference>
<evidence type="ECO:0000313" key="5">
    <source>
        <dbReference type="EMBL" id="MVQ49262.1"/>
    </source>
</evidence>
<dbReference type="Proteomes" id="UP000473525">
    <property type="component" value="Unassembled WGS sequence"/>
</dbReference>
<keyword evidence="3 5" id="KW-0067">ATP-binding</keyword>
<dbReference type="EMBL" id="WSEK01000004">
    <property type="protein sequence ID" value="MVQ49262.1"/>
    <property type="molecule type" value="Genomic_DNA"/>
</dbReference>
<dbReference type="RefSeq" id="WP_157341833.1">
    <property type="nucleotide sequence ID" value="NZ_WSEK01000004.1"/>
</dbReference>
<dbReference type="InterPro" id="IPR027417">
    <property type="entry name" value="P-loop_NTPase"/>
</dbReference>
<dbReference type="AlphaFoldDB" id="A0A6L6XR67"/>
<feature type="domain" description="ABC transporter" evidence="4">
    <location>
        <begin position="12"/>
        <end position="249"/>
    </location>
</feature>
<keyword evidence="1" id="KW-0813">Transport</keyword>
<organism evidence="5 6">
    <name type="scientific">Nocardioides agri</name>
    <dbReference type="NCBI Taxonomy" id="2682843"/>
    <lineage>
        <taxon>Bacteria</taxon>
        <taxon>Bacillati</taxon>
        <taxon>Actinomycetota</taxon>
        <taxon>Actinomycetes</taxon>
        <taxon>Propionibacteriales</taxon>
        <taxon>Nocardioidaceae</taxon>
        <taxon>Nocardioides</taxon>
    </lineage>
</organism>
<dbReference type="InterPro" id="IPR017911">
    <property type="entry name" value="MacB-like_ATP-bd"/>
</dbReference>
<dbReference type="GO" id="GO:0098796">
    <property type="term" value="C:membrane protein complex"/>
    <property type="evidence" value="ECO:0007669"/>
    <property type="project" value="UniProtKB-ARBA"/>
</dbReference>
<keyword evidence="6" id="KW-1185">Reference proteome</keyword>
<dbReference type="Gene3D" id="3.40.50.300">
    <property type="entry name" value="P-loop containing nucleotide triphosphate hydrolases"/>
    <property type="match status" value="1"/>
</dbReference>
<dbReference type="InterPro" id="IPR003593">
    <property type="entry name" value="AAA+_ATPase"/>
</dbReference>
<proteinExistence type="predicted"/>
<gene>
    <name evidence="5" type="ORF">GON03_08710</name>
</gene>
<dbReference type="CDD" id="cd03255">
    <property type="entry name" value="ABC_MJ0796_LolCDE_FtsE"/>
    <property type="match status" value="1"/>
</dbReference>
<dbReference type="SUPFAM" id="SSF52540">
    <property type="entry name" value="P-loop containing nucleoside triphosphate hydrolases"/>
    <property type="match status" value="1"/>
</dbReference>
<dbReference type="InterPro" id="IPR015854">
    <property type="entry name" value="ABC_transpr_LolD-like"/>
</dbReference>
<keyword evidence="2" id="KW-0547">Nucleotide-binding</keyword>
<dbReference type="GO" id="GO:0016887">
    <property type="term" value="F:ATP hydrolysis activity"/>
    <property type="evidence" value="ECO:0007669"/>
    <property type="project" value="InterPro"/>
</dbReference>
<dbReference type="SMART" id="SM00382">
    <property type="entry name" value="AAA"/>
    <property type="match status" value="1"/>
</dbReference>
<dbReference type="GO" id="GO:0005886">
    <property type="term" value="C:plasma membrane"/>
    <property type="evidence" value="ECO:0007669"/>
    <property type="project" value="TreeGrafter"/>
</dbReference>
<sequence>MTEAPSTSPAAARVRNLTKTYGTGQALVRALDDVSLDLLAGEFTAVMGPSGSGKSTLMHCCAALDRADSGSVFIGDQDLTRLKDKALTTLRRDQIGFVFQSFNLVPTLTAEENIKLPMSIAGRRPDGGWYDSVIDTVGLRDRLSHKPSELSGGQQQRVAVARALASRPRIVFADEPTGNLDSRSGAEVLELLRRSVDDHGQTVVMVTHDPVAASYTDRVVFLADGRVVDELREPTRERVLDVMNRMAEQTAS</sequence>
<evidence type="ECO:0000256" key="2">
    <source>
        <dbReference type="ARBA" id="ARBA00022741"/>
    </source>
</evidence>
<dbReference type="GO" id="GO:0022857">
    <property type="term" value="F:transmembrane transporter activity"/>
    <property type="evidence" value="ECO:0007669"/>
    <property type="project" value="UniProtKB-ARBA"/>
</dbReference>
<dbReference type="PANTHER" id="PTHR24220">
    <property type="entry name" value="IMPORT ATP-BINDING PROTEIN"/>
    <property type="match status" value="1"/>
</dbReference>
<evidence type="ECO:0000313" key="6">
    <source>
        <dbReference type="Proteomes" id="UP000473525"/>
    </source>
</evidence>
<dbReference type="PANTHER" id="PTHR24220:SF685">
    <property type="entry name" value="ABC TRANSPORTER RELATED"/>
    <property type="match status" value="1"/>
</dbReference>
<evidence type="ECO:0000259" key="4">
    <source>
        <dbReference type="PROSITE" id="PS50893"/>
    </source>
</evidence>
<evidence type="ECO:0000256" key="1">
    <source>
        <dbReference type="ARBA" id="ARBA00022448"/>
    </source>
</evidence>
<dbReference type="GO" id="GO:0005524">
    <property type="term" value="F:ATP binding"/>
    <property type="evidence" value="ECO:0007669"/>
    <property type="project" value="UniProtKB-KW"/>
</dbReference>
<evidence type="ECO:0000256" key="3">
    <source>
        <dbReference type="ARBA" id="ARBA00022840"/>
    </source>
</evidence>
<dbReference type="PROSITE" id="PS00211">
    <property type="entry name" value="ABC_TRANSPORTER_1"/>
    <property type="match status" value="1"/>
</dbReference>